<sequence>MNQIEIYKKIRTWENIRKFEIKDRTHKIKGTKPEPEIWELNIFSGEPYYEGWPFKQFLPDSKKSKMHSSNWVLTSSMW</sequence>
<comment type="caution">
    <text evidence="1">The sequence shown here is derived from an EMBL/GenBank/DDBJ whole genome shotgun (WGS) entry which is preliminary data.</text>
</comment>
<protein>
    <submittedName>
        <fullName evidence="1">Uncharacterized protein</fullName>
    </submittedName>
</protein>
<keyword evidence="2" id="KW-1185">Reference proteome</keyword>
<proteinExistence type="predicted"/>
<gene>
    <name evidence="1" type="ORF">QD47_26225</name>
</gene>
<name>A0A0D7WYH5_9BACL</name>
<evidence type="ECO:0000313" key="1">
    <source>
        <dbReference type="EMBL" id="KJD42792.1"/>
    </source>
</evidence>
<dbReference type="EMBL" id="JTHP01000085">
    <property type="protein sequence ID" value="KJD42792.1"/>
    <property type="molecule type" value="Genomic_DNA"/>
</dbReference>
<reference evidence="1 2" key="1">
    <citation type="submission" date="2014-11" db="EMBL/GenBank/DDBJ databases">
        <title>Draft Genome Sequences of Paenibacillus polymyxa NRRL B-30509 and Paenibacillus terrae NRRL B-30644, Strains from a Poultry Environment that Produce Tridecaptin A and Paenicidins.</title>
        <authorList>
            <person name="van Belkum M.J."/>
            <person name="Lohans C.T."/>
            <person name="Vederas J.C."/>
        </authorList>
    </citation>
    <scope>NUCLEOTIDE SEQUENCE [LARGE SCALE GENOMIC DNA]</scope>
    <source>
        <strain evidence="1 2">NRRL B-30644</strain>
    </source>
</reference>
<dbReference type="Proteomes" id="UP000032534">
    <property type="component" value="Unassembled WGS sequence"/>
</dbReference>
<organism evidence="1 2">
    <name type="scientific">Paenibacillus terrae</name>
    <dbReference type="NCBI Taxonomy" id="159743"/>
    <lineage>
        <taxon>Bacteria</taxon>
        <taxon>Bacillati</taxon>
        <taxon>Bacillota</taxon>
        <taxon>Bacilli</taxon>
        <taxon>Bacillales</taxon>
        <taxon>Paenibacillaceae</taxon>
        <taxon>Paenibacillus</taxon>
    </lineage>
</organism>
<accession>A0A0D7WYH5</accession>
<dbReference type="PATRIC" id="fig|159743.3.peg.5819"/>
<evidence type="ECO:0000313" key="2">
    <source>
        <dbReference type="Proteomes" id="UP000032534"/>
    </source>
</evidence>
<dbReference type="AlphaFoldDB" id="A0A0D7WYH5"/>